<proteinExistence type="inferred from homology"/>
<dbReference type="EC" id="2.7.8.-" evidence="4"/>
<evidence type="ECO:0000313" key="4">
    <source>
        <dbReference type="EMBL" id="MFC3282267.1"/>
    </source>
</evidence>
<dbReference type="RefSeq" id="WP_386770850.1">
    <property type="nucleotide sequence ID" value="NZ_JBHRUG010000002.1"/>
</dbReference>
<keyword evidence="1 2" id="KW-0808">Transferase</keyword>
<dbReference type="Proteomes" id="UP001595579">
    <property type="component" value="Unassembled WGS sequence"/>
</dbReference>
<organism evidence="4 5">
    <name type="scientific">Litchfieldella rifensis</name>
    <dbReference type="NCBI Taxonomy" id="762643"/>
    <lineage>
        <taxon>Bacteria</taxon>
        <taxon>Pseudomonadati</taxon>
        <taxon>Pseudomonadota</taxon>
        <taxon>Gammaproteobacteria</taxon>
        <taxon>Oceanospirillales</taxon>
        <taxon>Halomonadaceae</taxon>
        <taxon>Litchfieldella</taxon>
    </lineage>
</organism>
<evidence type="ECO:0000256" key="1">
    <source>
        <dbReference type="ARBA" id="ARBA00022679"/>
    </source>
</evidence>
<feature type="transmembrane region" description="Helical" evidence="3">
    <location>
        <begin position="49"/>
        <end position="66"/>
    </location>
</feature>
<comment type="similarity">
    <text evidence="2">Belongs to the CDP-alcohol phosphatidyltransferase class-I family.</text>
</comment>
<dbReference type="GO" id="GO:0016740">
    <property type="term" value="F:transferase activity"/>
    <property type="evidence" value="ECO:0007669"/>
    <property type="project" value="UniProtKB-KW"/>
</dbReference>
<keyword evidence="5" id="KW-1185">Reference proteome</keyword>
<feature type="transmembrane region" description="Helical" evidence="3">
    <location>
        <begin position="217"/>
        <end position="239"/>
    </location>
</feature>
<feature type="transmembrane region" description="Helical" evidence="3">
    <location>
        <begin position="134"/>
        <end position="155"/>
    </location>
</feature>
<keyword evidence="3" id="KW-1133">Transmembrane helix</keyword>
<dbReference type="InterPro" id="IPR048254">
    <property type="entry name" value="CDP_ALCOHOL_P_TRANSF_CS"/>
</dbReference>
<dbReference type="PROSITE" id="PS00379">
    <property type="entry name" value="CDP_ALCOHOL_P_TRANSF"/>
    <property type="match status" value="1"/>
</dbReference>
<dbReference type="Gene3D" id="1.20.120.1760">
    <property type="match status" value="1"/>
</dbReference>
<accession>A0ABV7LJ36</accession>
<feature type="transmembrane region" description="Helical" evidence="3">
    <location>
        <begin position="101"/>
        <end position="122"/>
    </location>
</feature>
<evidence type="ECO:0000256" key="2">
    <source>
        <dbReference type="RuleBase" id="RU003750"/>
    </source>
</evidence>
<evidence type="ECO:0000256" key="3">
    <source>
        <dbReference type="SAM" id="Phobius"/>
    </source>
</evidence>
<sequence length="248" mass="27526">MHEPPTRPAALPWRDHVPLLLELASGLAITIATIEALRRGLAAPPGMQYGAGLIYVAMAFVILRTFPDRWLGWANRITLLRVALVAVMTGTLWFPEFLEQHATAMVVLALTILLLDGVDGWVARRTHSASAFGARFDMEIDAVFIVVLCAALLVLDKVGPWVLVIGAMRYAFIAAGWRWAWLRVELPDSRRRKVVCVWQIVTLLTCLLPDVDHSLTSLLAGLVLLLLLASFAIDVRWLATESKRTRSN</sequence>
<reference evidence="5" key="1">
    <citation type="journal article" date="2019" name="Int. J. Syst. Evol. Microbiol.">
        <title>The Global Catalogue of Microorganisms (GCM) 10K type strain sequencing project: providing services to taxonomists for standard genome sequencing and annotation.</title>
        <authorList>
            <consortium name="The Broad Institute Genomics Platform"/>
            <consortium name="The Broad Institute Genome Sequencing Center for Infectious Disease"/>
            <person name="Wu L."/>
            <person name="Ma J."/>
        </authorList>
    </citation>
    <scope>NUCLEOTIDE SEQUENCE [LARGE SCALE GENOMIC DNA]</scope>
    <source>
        <strain evidence="5">CECT 7698</strain>
    </source>
</reference>
<dbReference type="InterPro" id="IPR000462">
    <property type="entry name" value="CDP-OH_P_trans"/>
</dbReference>
<dbReference type="InterPro" id="IPR043130">
    <property type="entry name" value="CDP-OH_PTrfase_TM_dom"/>
</dbReference>
<comment type="caution">
    <text evidence="4">The sequence shown here is derived from an EMBL/GenBank/DDBJ whole genome shotgun (WGS) entry which is preliminary data.</text>
</comment>
<dbReference type="EMBL" id="JBHRUG010000002">
    <property type="protein sequence ID" value="MFC3282267.1"/>
    <property type="molecule type" value="Genomic_DNA"/>
</dbReference>
<evidence type="ECO:0000313" key="5">
    <source>
        <dbReference type="Proteomes" id="UP001595579"/>
    </source>
</evidence>
<keyword evidence="3" id="KW-0472">Membrane</keyword>
<gene>
    <name evidence="4" type="ORF">ACFOEV_01415</name>
</gene>
<keyword evidence="3" id="KW-0812">Transmembrane</keyword>
<dbReference type="Pfam" id="PF01066">
    <property type="entry name" value="CDP-OH_P_transf"/>
    <property type="match status" value="1"/>
</dbReference>
<name>A0ABV7LJ36_9GAMM</name>
<feature type="transmembrane region" description="Helical" evidence="3">
    <location>
        <begin position="78"/>
        <end position="95"/>
    </location>
</feature>
<protein>
    <submittedName>
        <fullName evidence="4">CDP-alcohol phosphatidyltransferase family protein</fullName>
        <ecNumber evidence="4">2.7.8.-</ecNumber>
    </submittedName>
</protein>